<sequence length="178" mass="20360">MAGMSKRLDQIESSHQDYHPIGINIDEKTPHASQTVQCHLPSFPLLMTLDWSSRRIGLKGLSLGGDKSDYRMKSPNEFVSSFVGRWRAKVAGSRESGQLSVLRRPLLEDYRQILFLFPDSKGKRLVGSSSRSGEVYTISYQHQRPTHHSYYRSSTTIAHLSHLQHRYQPVYAQQPYIA</sequence>
<dbReference type="EMBL" id="QGNW01000235">
    <property type="protein sequence ID" value="RVW82829.1"/>
    <property type="molecule type" value="Genomic_DNA"/>
</dbReference>
<name>A0A438HEN4_VITVI</name>
<comment type="caution">
    <text evidence="1">The sequence shown here is derived from an EMBL/GenBank/DDBJ whole genome shotgun (WGS) entry which is preliminary data.</text>
</comment>
<gene>
    <name evidence="1" type="ORF">CK203_051199</name>
</gene>
<accession>A0A438HEN4</accession>
<organism evidence="1 2">
    <name type="scientific">Vitis vinifera</name>
    <name type="common">Grape</name>
    <dbReference type="NCBI Taxonomy" id="29760"/>
    <lineage>
        <taxon>Eukaryota</taxon>
        <taxon>Viridiplantae</taxon>
        <taxon>Streptophyta</taxon>
        <taxon>Embryophyta</taxon>
        <taxon>Tracheophyta</taxon>
        <taxon>Spermatophyta</taxon>
        <taxon>Magnoliopsida</taxon>
        <taxon>eudicotyledons</taxon>
        <taxon>Gunneridae</taxon>
        <taxon>Pentapetalae</taxon>
        <taxon>rosids</taxon>
        <taxon>Vitales</taxon>
        <taxon>Vitaceae</taxon>
        <taxon>Viteae</taxon>
        <taxon>Vitis</taxon>
    </lineage>
</organism>
<proteinExistence type="predicted"/>
<reference evidence="1 2" key="1">
    <citation type="journal article" date="2018" name="PLoS Genet.">
        <title>Population sequencing reveals clonal diversity and ancestral inbreeding in the grapevine cultivar Chardonnay.</title>
        <authorList>
            <person name="Roach M.J."/>
            <person name="Johnson D.L."/>
            <person name="Bohlmann J."/>
            <person name="van Vuuren H.J."/>
            <person name="Jones S.J."/>
            <person name="Pretorius I.S."/>
            <person name="Schmidt S.A."/>
            <person name="Borneman A.R."/>
        </authorList>
    </citation>
    <scope>NUCLEOTIDE SEQUENCE [LARGE SCALE GENOMIC DNA]</scope>
    <source>
        <strain evidence="2">cv. Chardonnay</strain>
        <tissue evidence="1">Leaf</tissue>
    </source>
</reference>
<protein>
    <submittedName>
        <fullName evidence="1">Uncharacterized protein</fullName>
    </submittedName>
</protein>
<evidence type="ECO:0000313" key="2">
    <source>
        <dbReference type="Proteomes" id="UP000288805"/>
    </source>
</evidence>
<dbReference type="AlphaFoldDB" id="A0A438HEN4"/>
<dbReference type="Proteomes" id="UP000288805">
    <property type="component" value="Unassembled WGS sequence"/>
</dbReference>
<evidence type="ECO:0000313" key="1">
    <source>
        <dbReference type="EMBL" id="RVW82829.1"/>
    </source>
</evidence>